<protein>
    <recommendedName>
        <fullName evidence="4">HTH CENPB-type domain-containing protein</fullName>
    </recommendedName>
</protein>
<evidence type="ECO:0000313" key="6">
    <source>
        <dbReference type="Proteomes" id="UP000499080"/>
    </source>
</evidence>
<dbReference type="PANTHER" id="PTHR19303">
    <property type="entry name" value="TRANSPOSON"/>
    <property type="match status" value="1"/>
</dbReference>
<dbReference type="Gene3D" id="1.10.10.60">
    <property type="entry name" value="Homeodomain-like"/>
    <property type="match status" value="1"/>
</dbReference>
<dbReference type="PROSITE" id="PS51253">
    <property type="entry name" value="HTH_CENPB"/>
    <property type="match status" value="1"/>
</dbReference>
<feature type="compositionally biased region" description="Basic and acidic residues" evidence="3">
    <location>
        <begin position="207"/>
        <end position="216"/>
    </location>
</feature>
<feature type="domain" description="HTH CENPB-type" evidence="4">
    <location>
        <begin position="6"/>
        <end position="77"/>
    </location>
</feature>
<dbReference type="SUPFAM" id="SSF46689">
    <property type="entry name" value="Homeodomain-like"/>
    <property type="match status" value="1"/>
</dbReference>
<gene>
    <name evidence="5" type="ORF">AVEN_225237_1</name>
</gene>
<dbReference type="AlphaFoldDB" id="A0A4Y2AMP4"/>
<evidence type="ECO:0000256" key="3">
    <source>
        <dbReference type="SAM" id="MobiDB-lite"/>
    </source>
</evidence>
<dbReference type="GO" id="GO:0003677">
    <property type="term" value="F:DNA binding"/>
    <property type="evidence" value="ECO:0007669"/>
    <property type="project" value="UniProtKB-KW"/>
</dbReference>
<comment type="caution">
    <text evidence="5">The sequence shown here is derived from an EMBL/GenBank/DDBJ whole genome shotgun (WGS) entry which is preliminary data.</text>
</comment>
<dbReference type="Pfam" id="PF03221">
    <property type="entry name" value="HTH_Tnp_Tc5"/>
    <property type="match status" value="1"/>
</dbReference>
<dbReference type="InterPro" id="IPR050863">
    <property type="entry name" value="CenT-Element_Derived"/>
</dbReference>
<dbReference type="Proteomes" id="UP000499080">
    <property type="component" value="Unassembled WGS sequence"/>
</dbReference>
<dbReference type="PANTHER" id="PTHR19303:SF73">
    <property type="entry name" value="PROTEIN PDC2"/>
    <property type="match status" value="1"/>
</dbReference>
<evidence type="ECO:0000313" key="5">
    <source>
        <dbReference type="EMBL" id="GBL80539.1"/>
    </source>
</evidence>
<proteinExistence type="predicted"/>
<dbReference type="GO" id="GO:0005634">
    <property type="term" value="C:nucleus"/>
    <property type="evidence" value="ECO:0007669"/>
    <property type="project" value="UniProtKB-SubCell"/>
</dbReference>
<comment type="subcellular location">
    <subcellularLocation>
        <location evidence="1">Nucleus</location>
    </subcellularLocation>
</comment>
<dbReference type="InterPro" id="IPR006600">
    <property type="entry name" value="HTH_CenpB_DNA-bd_dom"/>
</dbReference>
<evidence type="ECO:0000256" key="1">
    <source>
        <dbReference type="ARBA" id="ARBA00004123"/>
    </source>
</evidence>
<sequence>MKKTNGCKRLRKAKKENVEEGLFKWFTLQRSRNLPIKGTTLQAKINEFAELFEEKSFFRSNGWLDRFKKRHNIRSGKVGVISSPKCHYRKQLILRILECYDKNKDCDISLLDADVLLEKSWRLVTESIIRNCFSHVGLTKTQQTEVEENDNLPLFKGLEKHGVNAFSQNEIECCDDDVITSGEVSEEDIEALVNEKKKKNNSIVDSSSDKEEEQDKPGPSITDAKAAANVLNNFLPQKTSTNMLWTRLK</sequence>
<keyword evidence="2" id="KW-0238">DNA-binding</keyword>
<accession>A0A4Y2AMP4</accession>
<dbReference type="InterPro" id="IPR009057">
    <property type="entry name" value="Homeodomain-like_sf"/>
</dbReference>
<organism evidence="5 6">
    <name type="scientific">Araneus ventricosus</name>
    <name type="common">Orbweaver spider</name>
    <name type="synonym">Epeira ventricosa</name>
    <dbReference type="NCBI Taxonomy" id="182803"/>
    <lineage>
        <taxon>Eukaryota</taxon>
        <taxon>Metazoa</taxon>
        <taxon>Ecdysozoa</taxon>
        <taxon>Arthropoda</taxon>
        <taxon>Chelicerata</taxon>
        <taxon>Arachnida</taxon>
        <taxon>Araneae</taxon>
        <taxon>Araneomorphae</taxon>
        <taxon>Entelegynae</taxon>
        <taxon>Araneoidea</taxon>
        <taxon>Araneidae</taxon>
        <taxon>Araneus</taxon>
    </lineage>
</organism>
<feature type="region of interest" description="Disordered" evidence="3">
    <location>
        <begin position="200"/>
        <end position="222"/>
    </location>
</feature>
<keyword evidence="6" id="KW-1185">Reference proteome</keyword>
<dbReference type="SMART" id="SM00674">
    <property type="entry name" value="CENPB"/>
    <property type="match status" value="1"/>
</dbReference>
<evidence type="ECO:0000259" key="4">
    <source>
        <dbReference type="PROSITE" id="PS51253"/>
    </source>
</evidence>
<dbReference type="OrthoDB" id="6436049at2759"/>
<reference evidence="5 6" key="1">
    <citation type="journal article" date="2019" name="Sci. Rep.">
        <title>Orb-weaving spider Araneus ventricosus genome elucidates the spidroin gene catalogue.</title>
        <authorList>
            <person name="Kono N."/>
            <person name="Nakamura H."/>
            <person name="Ohtoshi R."/>
            <person name="Moran D.A.P."/>
            <person name="Shinohara A."/>
            <person name="Yoshida Y."/>
            <person name="Fujiwara M."/>
            <person name="Mori M."/>
            <person name="Tomita M."/>
            <person name="Arakawa K."/>
        </authorList>
    </citation>
    <scope>NUCLEOTIDE SEQUENCE [LARGE SCALE GENOMIC DNA]</scope>
</reference>
<evidence type="ECO:0000256" key="2">
    <source>
        <dbReference type="ARBA" id="ARBA00023125"/>
    </source>
</evidence>
<name>A0A4Y2AMP4_ARAVE</name>
<dbReference type="EMBL" id="BGPR01000022">
    <property type="protein sequence ID" value="GBL80539.1"/>
    <property type="molecule type" value="Genomic_DNA"/>
</dbReference>